<evidence type="ECO:0000256" key="1">
    <source>
        <dbReference type="ARBA" id="ARBA00022692"/>
    </source>
</evidence>
<feature type="transmembrane region" description="Helical" evidence="4">
    <location>
        <begin position="97"/>
        <end position="117"/>
    </location>
</feature>
<name>A0ABV8D3Z8_9BURK</name>
<dbReference type="InterPro" id="IPR052528">
    <property type="entry name" value="Sugar_transport-like"/>
</dbReference>
<accession>A0ABV8D3Z8</accession>
<evidence type="ECO:0000313" key="6">
    <source>
        <dbReference type="EMBL" id="MFC3933036.1"/>
    </source>
</evidence>
<keyword evidence="3 4" id="KW-0472">Membrane</keyword>
<dbReference type="PANTHER" id="PTHR23526">
    <property type="entry name" value="INTEGRAL MEMBRANE TRANSPORT PROTEIN-RELATED"/>
    <property type="match status" value="1"/>
</dbReference>
<evidence type="ECO:0000313" key="7">
    <source>
        <dbReference type="Proteomes" id="UP001595693"/>
    </source>
</evidence>
<feature type="transmembrane region" description="Helical" evidence="4">
    <location>
        <begin position="129"/>
        <end position="152"/>
    </location>
</feature>
<evidence type="ECO:0000256" key="4">
    <source>
        <dbReference type="SAM" id="Phobius"/>
    </source>
</evidence>
<feature type="transmembrane region" description="Helical" evidence="4">
    <location>
        <begin position="300"/>
        <end position="317"/>
    </location>
</feature>
<feature type="transmembrane region" description="Helical" evidence="4">
    <location>
        <begin position="338"/>
        <end position="356"/>
    </location>
</feature>
<keyword evidence="2 4" id="KW-1133">Transmembrane helix</keyword>
<dbReference type="Proteomes" id="UP001595693">
    <property type="component" value="Unassembled WGS sequence"/>
</dbReference>
<feature type="transmembrane region" description="Helical" evidence="4">
    <location>
        <begin position="164"/>
        <end position="183"/>
    </location>
</feature>
<dbReference type="PROSITE" id="PS50850">
    <property type="entry name" value="MFS"/>
    <property type="match status" value="1"/>
</dbReference>
<keyword evidence="7" id="KW-1185">Reference proteome</keyword>
<dbReference type="InterPro" id="IPR011701">
    <property type="entry name" value="MFS"/>
</dbReference>
<sequence length="398" mass="41428">MNWALARLIAAQICVHGSMAGMRLAAPLLALREGYSVAAVGFLVALFALTQVFLALPAGRFADRHGLKRPMAYSVAVACMGAGLAVVFPTYAVLCVAALMTGAGAGGATIAVQRHAGRAVHDATELKQVFSWLSIGPAVSNFIGPFAAGLAIDHAGTTPGSLEGYRAAFALLALLPLVSWWCVRSTQDLPAAAAASAKDGPPQRAWDLLNDPPFRRLLIVNWLISSCWDVHAFAVPLLGHERGLSAAVIGTIFGAFAIAATVIRVLMPFVAKHLRERGVMAGAMLVTAVLFAVYPMLQSAWAMGLCSVLLGLVLGTGQPMVMSLLHQITPSHRQGEALGLRLMAINASSVLMPLMFGSAGAVIGVSGLFWGVGAAGLGGARLAWRIGGEKKQPGQGPR</sequence>
<dbReference type="EMBL" id="JBHSAJ010000001">
    <property type="protein sequence ID" value="MFC3933036.1"/>
    <property type="molecule type" value="Genomic_DNA"/>
</dbReference>
<dbReference type="RefSeq" id="WP_055402551.1">
    <property type="nucleotide sequence ID" value="NZ_JAMXAX010000007.1"/>
</dbReference>
<feature type="transmembrane region" description="Helical" evidence="4">
    <location>
        <begin position="217"/>
        <end position="238"/>
    </location>
</feature>
<proteinExistence type="predicted"/>
<dbReference type="InterPro" id="IPR036259">
    <property type="entry name" value="MFS_trans_sf"/>
</dbReference>
<dbReference type="InterPro" id="IPR020846">
    <property type="entry name" value="MFS_dom"/>
</dbReference>
<dbReference type="SUPFAM" id="SSF103473">
    <property type="entry name" value="MFS general substrate transporter"/>
    <property type="match status" value="1"/>
</dbReference>
<evidence type="ECO:0000259" key="5">
    <source>
        <dbReference type="PROSITE" id="PS50850"/>
    </source>
</evidence>
<protein>
    <submittedName>
        <fullName evidence="6">MFS transporter</fullName>
    </submittedName>
</protein>
<feature type="transmembrane region" description="Helical" evidence="4">
    <location>
        <begin position="71"/>
        <end position="91"/>
    </location>
</feature>
<dbReference type="Pfam" id="PF07690">
    <property type="entry name" value="MFS_1"/>
    <property type="match status" value="1"/>
</dbReference>
<feature type="domain" description="Major facilitator superfamily (MFS) profile" evidence="5">
    <location>
        <begin position="1"/>
        <end position="391"/>
    </location>
</feature>
<feature type="transmembrane region" description="Helical" evidence="4">
    <location>
        <begin position="278"/>
        <end position="294"/>
    </location>
</feature>
<reference evidence="7" key="1">
    <citation type="journal article" date="2019" name="Int. J. Syst. Evol. Microbiol.">
        <title>The Global Catalogue of Microorganisms (GCM) 10K type strain sequencing project: providing services to taxonomists for standard genome sequencing and annotation.</title>
        <authorList>
            <consortium name="The Broad Institute Genomics Platform"/>
            <consortium name="The Broad Institute Genome Sequencing Center for Infectious Disease"/>
            <person name="Wu L."/>
            <person name="Ma J."/>
        </authorList>
    </citation>
    <scope>NUCLEOTIDE SEQUENCE [LARGE SCALE GENOMIC DNA]</scope>
    <source>
        <strain evidence="7">CCUG 2113</strain>
    </source>
</reference>
<keyword evidence="1 4" id="KW-0812">Transmembrane</keyword>
<dbReference type="PANTHER" id="PTHR23526:SF4">
    <property type="entry name" value="INTEGRAL MEMBRANE TRANSPORT PROTEIN"/>
    <property type="match status" value="1"/>
</dbReference>
<evidence type="ECO:0000256" key="3">
    <source>
        <dbReference type="ARBA" id="ARBA00023136"/>
    </source>
</evidence>
<feature type="transmembrane region" description="Helical" evidence="4">
    <location>
        <begin position="244"/>
        <end position="266"/>
    </location>
</feature>
<dbReference type="Gene3D" id="1.20.1250.20">
    <property type="entry name" value="MFS general substrate transporter like domains"/>
    <property type="match status" value="1"/>
</dbReference>
<feature type="transmembrane region" description="Helical" evidence="4">
    <location>
        <begin position="362"/>
        <end position="384"/>
    </location>
</feature>
<evidence type="ECO:0000256" key="2">
    <source>
        <dbReference type="ARBA" id="ARBA00022989"/>
    </source>
</evidence>
<organism evidence="6 7">
    <name type="scientific">Acidovorax facilis</name>
    <dbReference type="NCBI Taxonomy" id="12917"/>
    <lineage>
        <taxon>Bacteria</taxon>
        <taxon>Pseudomonadati</taxon>
        <taxon>Pseudomonadota</taxon>
        <taxon>Betaproteobacteria</taxon>
        <taxon>Burkholderiales</taxon>
        <taxon>Comamonadaceae</taxon>
        <taxon>Acidovorax</taxon>
    </lineage>
</organism>
<gene>
    <name evidence="6" type="ORF">ACFOW3_00145</name>
</gene>
<comment type="caution">
    <text evidence="6">The sequence shown here is derived from an EMBL/GenBank/DDBJ whole genome shotgun (WGS) entry which is preliminary data.</text>
</comment>
<feature type="transmembrane region" description="Helical" evidence="4">
    <location>
        <begin position="35"/>
        <end position="59"/>
    </location>
</feature>